<dbReference type="InterPro" id="IPR017853">
    <property type="entry name" value="GH"/>
</dbReference>
<comment type="catalytic activity">
    <reaction evidence="1">
        <text>Hydrolysis of terminal non-reducing N-acetyl-D-hexosamine residues in N-acetyl-beta-D-hexosaminides.</text>
        <dbReference type="EC" id="3.2.1.52"/>
    </reaction>
</comment>
<evidence type="ECO:0000313" key="10">
    <source>
        <dbReference type="EMBL" id="EAU31288.1"/>
    </source>
</evidence>
<dbReference type="GO" id="GO:0005975">
    <property type="term" value="P:carbohydrate metabolic process"/>
    <property type="evidence" value="ECO:0007669"/>
    <property type="project" value="InterPro"/>
</dbReference>
<sequence>MRSTILLASITVASALQALPPVQWTHSNHGAHRGLDIATVDRTIYIQNDFASQRDQNGLTLIRPAAIEFADTFRQDLEEVTGHTWAVHTVDAFPKHRSGIFLDKLKTSHRQLTYENGDPTEEGYELEVERDRVFIRGSGARGMWWGTRTLLQELLMANNGRIPSGRVVDAPSFATRGFLLDAGRKWYSPSFLKDLCTYASFFKMSEFHYHTSDNYPLNRGHNETWQDVYAQFSLHPENPELQKLVQRANETLSRADYEALEHHCAQRGVTIIPEIESPGHCLFITKWKPELALETKKDLLNLTHPDTIPLVKSIWSEFLPWFNTKEVHIGADEYDSTLADDYIDFVNEMAQFVKETSGKKVRIWGTYEPSETRTISKDVIIQHWQYGQSDPVALADDGYEIINSEDWWAYMSLKNDHMPILPAPYPYLFNNSRVLNFANRDGWQWSPDLFNPYNVTEQPTVKPVRGAILAAWNDNGPDATTQLEAYYAIRNGIPTVASRSWSGNRGPKLDLSSLTSSMNLHTSNAVAQNLDRKLDGNANKTHELVHWTASAKNATGEKIYLGYGSKGMNYTLELDVGGPFILSSDDSTLSLSSEGALTFTSDGWDYPLRSVSETDGFEAGYPGRIWANESSSTHEPVAVPLKSHITIRTDIIGGSRVWVNGQFAGRFEVFVFGGKNTLFSWSQMAFVAPLQWVQGQLNKLRLGGYSGAALAGLTYTYQIPLTGRIATQLVYNQAMSTIPLHDGAAPPVGWEQPVNNNSASGGYNWGYFVAQSEHVNRYNYAVSGAVCSNKITPRTFSTINAPFPSVLEYEVPAFLADSRYTTPSGRKFLDIPSQETAYAIWIGTNDLGENAFLTDSQVAGKTIPDYANCIYEALDQVYGNGARYFVIMNNAPLQLAPMYATLENGGTGKSPYWPDKPSNDTLYSYRMWEQVATVNQVFEYKTPFEVMVARRYPGAHFAVMDMYGLLSDIYYHPVKYFHGPANVTGYINHCNTSGGDCVRLPDEDSFMWYDTLHPSEQTDKFIAEEFVQVVKGKSKWATYW</sequence>
<dbReference type="Gene3D" id="3.40.50.1110">
    <property type="entry name" value="SGNH hydrolase"/>
    <property type="match status" value="1"/>
</dbReference>
<dbReference type="Proteomes" id="UP000007963">
    <property type="component" value="Unassembled WGS sequence"/>
</dbReference>
<dbReference type="Pfam" id="PF02838">
    <property type="entry name" value="Glyco_hydro_20b"/>
    <property type="match status" value="1"/>
</dbReference>
<evidence type="ECO:0000256" key="6">
    <source>
        <dbReference type="PIRSR" id="PIRSR625705-1"/>
    </source>
</evidence>
<feature type="chain" id="PRO_5012271781" description="beta-N-acetylhexosaminidase" evidence="7">
    <location>
        <begin position="16"/>
        <end position="1040"/>
    </location>
</feature>
<dbReference type="Gene3D" id="3.30.379.10">
    <property type="entry name" value="Chitobiase/beta-hexosaminidase domain 2-like"/>
    <property type="match status" value="1"/>
</dbReference>
<dbReference type="EC" id="3.2.1.52" evidence="3"/>
<dbReference type="InterPro" id="IPR015882">
    <property type="entry name" value="HEX_bac_N"/>
</dbReference>
<evidence type="ECO:0000256" key="7">
    <source>
        <dbReference type="SAM" id="SignalP"/>
    </source>
</evidence>
<dbReference type="SUPFAM" id="SSF51445">
    <property type="entry name" value="(Trans)glycosidases"/>
    <property type="match status" value="1"/>
</dbReference>
<evidence type="ECO:0000313" key="11">
    <source>
        <dbReference type="Proteomes" id="UP000007963"/>
    </source>
</evidence>
<gene>
    <name evidence="10" type="ORF">ATEG_08115</name>
</gene>
<comment type="similarity">
    <text evidence="2">Belongs to the glycosyl hydrolase 20 family.</text>
</comment>
<feature type="signal peptide" evidence="7">
    <location>
        <begin position="1"/>
        <end position="15"/>
    </location>
</feature>
<dbReference type="GeneID" id="4353509"/>
<proteinExistence type="inferred from homology"/>
<dbReference type="VEuPathDB" id="FungiDB:ATEG_08115"/>
<dbReference type="OMA" id="GWQWTPA"/>
<dbReference type="Gene3D" id="3.20.20.80">
    <property type="entry name" value="Glycosidases"/>
    <property type="match status" value="1"/>
</dbReference>
<keyword evidence="7" id="KW-0732">Signal</keyword>
<reference evidence="11" key="1">
    <citation type="submission" date="2005-09" db="EMBL/GenBank/DDBJ databases">
        <title>Annotation of the Aspergillus terreus NIH2624 genome.</title>
        <authorList>
            <person name="Birren B.W."/>
            <person name="Lander E.S."/>
            <person name="Galagan J.E."/>
            <person name="Nusbaum C."/>
            <person name="Devon K."/>
            <person name="Henn M."/>
            <person name="Ma L.-J."/>
            <person name="Jaffe D.B."/>
            <person name="Butler J."/>
            <person name="Alvarez P."/>
            <person name="Gnerre S."/>
            <person name="Grabherr M."/>
            <person name="Kleber M."/>
            <person name="Mauceli E.W."/>
            <person name="Brockman W."/>
            <person name="Rounsley S."/>
            <person name="Young S.K."/>
            <person name="LaButti K."/>
            <person name="Pushparaj V."/>
            <person name="DeCaprio D."/>
            <person name="Crawford M."/>
            <person name="Koehrsen M."/>
            <person name="Engels R."/>
            <person name="Montgomery P."/>
            <person name="Pearson M."/>
            <person name="Howarth C."/>
            <person name="Larson L."/>
            <person name="Luoma S."/>
            <person name="White J."/>
            <person name="Alvarado L."/>
            <person name="Kodira C.D."/>
            <person name="Zeng Q."/>
            <person name="Oleary S."/>
            <person name="Yandava C."/>
            <person name="Denning D.W."/>
            <person name="Nierman W.C."/>
            <person name="Milne T."/>
            <person name="Madden K."/>
        </authorList>
    </citation>
    <scope>NUCLEOTIDE SEQUENCE [LARGE SCALE GENOMIC DNA]</scope>
    <source>
        <strain evidence="11">NIH 2624 / FGSC A1156</strain>
    </source>
</reference>
<dbReference type="InterPro" id="IPR001087">
    <property type="entry name" value="GDSL"/>
</dbReference>
<dbReference type="InterPro" id="IPR029018">
    <property type="entry name" value="Hex-like_dom2"/>
</dbReference>
<keyword evidence="4" id="KW-0378">Hydrolase</keyword>
<evidence type="ECO:0000259" key="8">
    <source>
        <dbReference type="Pfam" id="PF00728"/>
    </source>
</evidence>
<dbReference type="eggNOG" id="KOG2499">
    <property type="taxonomic scope" value="Eukaryota"/>
</dbReference>
<dbReference type="AlphaFoldDB" id="Q0CDW9"/>
<dbReference type="RefSeq" id="XP_001216736.1">
    <property type="nucleotide sequence ID" value="XM_001216736.1"/>
</dbReference>
<dbReference type="InterPro" id="IPR052764">
    <property type="entry name" value="GH20_Enzymes"/>
</dbReference>
<dbReference type="OrthoDB" id="428480at2759"/>
<accession>Q0CDW9</accession>
<feature type="domain" description="Glycoside hydrolase family 20 catalytic" evidence="8">
    <location>
        <begin position="173"/>
        <end position="437"/>
    </location>
</feature>
<dbReference type="EMBL" id="CH476605">
    <property type="protein sequence ID" value="EAU31288.1"/>
    <property type="molecule type" value="Genomic_DNA"/>
</dbReference>
<evidence type="ECO:0000256" key="4">
    <source>
        <dbReference type="ARBA" id="ARBA00022801"/>
    </source>
</evidence>
<evidence type="ECO:0000256" key="5">
    <source>
        <dbReference type="ARBA" id="ARBA00023295"/>
    </source>
</evidence>
<dbReference type="SUPFAM" id="SSF55545">
    <property type="entry name" value="beta-N-acetylhexosaminidase-like domain"/>
    <property type="match status" value="1"/>
</dbReference>
<evidence type="ECO:0000259" key="9">
    <source>
        <dbReference type="Pfam" id="PF02838"/>
    </source>
</evidence>
<feature type="active site" description="Proton donor" evidence="6">
    <location>
        <position position="333"/>
    </location>
</feature>
<protein>
    <recommendedName>
        <fullName evidence="3">beta-N-acetylhexosaminidase</fullName>
        <ecNumber evidence="3">3.2.1.52</ecNumber>
    </recommendedName>
</protein>
<name>Q0CDW9_ASPTN</name>
<evidence type="ECO:0000256" key="1">
    <source>
        <dbReference type="ARBA" id="ARBA00001231"/>
    </source>
</evidence>
<feature type="domain" description="Beta-hexosaminidase bacterial type N-terminal" evidence="9">
    <location>
        <begin position="70"/>
        <end position="170"/>
    </location>
</feature>
<evidence type="ECO:0000256" key="3">
    <source>
        <dbReference type="ARBA" id="ARBA00012663"/>
    </source>
</evidence>
<dbReference type="SUPFAM" id="SSF52266">
    <property type="entry name" value="SGNH hydrolase"/>
    <property type="match status" value="1"/>
</dbReference>
<dbReference type="InterPro" id="IPR015883">
    <property type="entry name" value="Glyco_hydro_20_cat"/>
</dbReference>
<dbReference type="PANTHER" id="PTHR43678">
    <property type="entry name" value="PUTATIVE (AFU_ORTHOLOGUE AFUA_2G00640)-RELATED"/>
    <property type="match status" value="1"/>
</dbReference>
<dbReference type="HOGENOM" id="CLU_010969_1_0_1"/>
<dbReference type="Pfam" id="PF00728">
    <property type="entry name" value="Glyco_hydro_20"/>
    <property type="match status" value="1"/>
</dbReference>
<keyword evidence="5" id="KW-0326">Glycosidase</keyword>
<dbReference type="PRINTS" id="PR00738">
    <property type="entry name" value="GLHYDRLASE20"/>
</dbReference>
<evidence type="ECO:0000256" key="2">
    <source>
        <dbReference type="ARBA" id="ARBA00006285"/>
    </source>
</evidence>
<dbReference type="InterPro" id="IPR036514">
    <property type="entry name" value="SGNH_hydro_sf"/>
</dbReference>
<dbReference type="Pfam" id="PF00657">
    <property type="entry name" value="Lipase_GDSL"/>
    <property type="match status" value="1"/>
</dbReference>
<dbReference type="InterPro" id="IPR025705">
    <property type="entry name" value="Beta_hexosaminidase_sua/sub"/>
</dbReference>
<dbReference type="GO" id="GO:0016788">
    <property type="term" value="F:hydrolase activity, acting on ester bonds"/>
    <property type="evidence" value="ECO:0007669"/>
    <property type="project" value="InterPro"/>
</dbReference>
<organism evidence="10 11">
    <name type="scientific">Aspergillus terreus (strain NIH 2624 / FGSC A1156)</name>
    <dbReference type="NCBI Taxonomy" id="341663"/>
    <lineage>
        <taxon>Eukaryota</taxon>
        <taxon>Fungi</taxon>
        <taxon>Dikarya</taxon>
        <taxon>Ascomycota</taxon>
        <taxon>Pezizomycotina</taxon>
        <taxon>Eurotiomycetes</taxon>
        <taxon>Eurotiomycetidae</taxon>
        <taxon>Eurotiales</taxon>
        <taxon>Aspergillaceae</taxon>
        <taxon>Aspergillus</taxon>
        <taxon>Aspergillus subgen. Circumdati</taxon>
    </lineage>
</organism>
<dbReference type="GO" id="GO:0004563">
    <property type="term" value="F:beta-N-acetylhexosaminidase activity"/>
    <property type="evidence" value="ECO:0007669"/>
    <property type="project" value="UniProtKB-EC"/>
</dbReference>
<dbReference type="STRING" id="341663.Q0CDW9"/>
<dbReference type="CDD" id="cd06564">
    <property type="entry name" value="GH20_DspB_LnbB-like"/>
    <property type="match status" value="1"/>
</dbReference>
<dbReference type="CDD" id="cd01846">
    <property type="entry name" value="fatty_acyltransferase_like"/>
    <property type="match status" value="1"/>
</dbReference>
<dbReference type="PANTHER" id="PTHR43678:SF1">
    <property type="entry name" value="BETA-N-ACETYLHEXOSAMINIDASE"/>
    <property type="match status" value="1"/>
</dbReference>